<evidence type="ECO:0000313" key="6">
    <source>
        <dbReference type="EMBL" id="VAW03997.1"/>
    </source>
</evidence>
<dbReference type="AlphaFoldDB" id="A0A3B0SSF7"/>
<dbReference type="GO" id="GO:0046872">
    <property type="term" value="F:metal ion binding"/>
    <property type="evidence" value="ECO:0007669"/>
    <property type="project" value="UniProtKB-KW"/>
</dbReference>
<gene>
    <name evidence="6" type="ORF">MNBD_ACTINO02-759</name>
</gene>
<evidence type="ECO:0000256" key="4">
    <source>
        <dbReference type="ARBA" id="ARBA00022801"/>
    </source>
</evidence>
<keyword evidence="1 6" id="KW-0031">Aminopeptidase</keyword>
<proteinExistence type="inferred from homology"/>
<reference evidence="6" key="1">
    <citation type="submission" date="2018-06" db="EMBL/GenBank/DDBJ databases">
        <authorList>
            <person name="Zhirakovskaya E."/>
        </authorList>
    </citation>
    <scope>NUCLEOTIDE SEQUENCE</scope>
</reference>
<dbReference type="SUPFAM" id="SSF55920">
    <property type="entry name" value="Creatinase/aminopeptidase"/>
    <property type="match status" value="1"/>
</dbReference>
<feature type="domain" description="Peptidase M24" evidence="5">
    <location>
        <begin position="16"/>
        <end position="243"/>
    </location>
</feature>
<dbReference type="GO" id="GO:0070006">
    <property type="term" value="F:metalloaminopeptidase activity"/>
    <property type="evidence" value="ECO:0007669"/>
    <property type="project" value="InterPro"/>
</dbReference>
<accession>A0A3B0SSF7</accession>
<protein>
    <submittedName>
        <fullName evidence="6">Methionine aminopeptidase</fullName>
        <ecNumber evidence="6">3.4.11.18</ecNumber>
    </submittedName>
</protein>
<dbReference type="Gene3D" id="3.90.230.10">
    <property type="entry name" value="Creatinase/methionine aminopeptidase superfamily"/>
    <property type="match status" value="1"/>
</dbReference>
<dbReference type="InterPro" id="IPR000994">
    <property type="entry name" value="Pept_M24"/>
</dbReference>
<name>A0A3B0SSF7_9ZZZZ</name>
<dbReference type="PANTHER" id="PTHR43330">
    <property type="entry name" value="METHIONINE AMINOPEPTIDASE"/>
    <property type="match status" value="1"/>
</dbReference>
<evidence type="ECO:0000256" key="3">
    <source>
        <dbReference type="ARBA" id="ARBA00022723"/>
    </source>
</evidence>
<dbReference type="InterPro" id="IPR001714">
    <property type="entry name" value="Pept_M24_MAP"/>
</dbReference>
<dbReference type="GO" id="GO:0005829">
    <property type="term" value="C:cytosol"/>
    <property type="evidence" value="ECO:0007669"/>
    <property type="project" value="TreeGrafter"/>
</dbReference>
<organism evidence="6">
    <name type="scientific">hydrothermal vent metagenome</name>
    <dbReference type="NCBI Taxonomy" id="652676"/>
    <lineage>
        <taxon>unclassified sequences</taxon>
        <taxon>metagenomes</taxon>
        <taxon>ecological metagenomes</taxon>
    </lineage>
</organism>
<dbReference type="EMBL" id="UOEK01000274">
    <property type="protein sequence ID" value="VAW03997.1"/>
    <property type="molecule type" value="Genomic_DNA"/>
</dbReference>
<dbReference type="GO" id="GO:0006508">
    <property type="term" value="P:proteolysis"/>
    <property type="evidence" value="ECO:0007669"/>
    <property type="project" value="UniProtKB-KW"/>
</dbReference>
<keyword evidence="3" id="KW-0479">Metal-binding</keyword>
<dbReference type="NCBIfam" id="TIGR00500">
    <property type="entry name" value="met_pdase_I"/>
    <property type="match status" value="1"/>
</dbReference>
<dbReference type="PROSITE" id="PS00680">
    <property type="entry name" value="MAP_1"/>
    <property type="match status" value="1"/>
</dbReference>
<evidence type="ECO:0000259" key="5">
    <source>
        <dbReference type="Pfam" id="PF00557"/>
    </source>
</evidence>
<dbReference type="InterPro" id="IPR002467">
    <property type="entry name" value="Pept_M24A_MAP1"/>
</dbReference>
<keyword evidence="2" id="KW-0645">Protease</keyword>
<dbReference type="CDD" id="cd01086">
    <property type="entry name" value="MetAP1"/>
    <property type="match status" value="1"/>
</dbReference>
<dbReference type="PANTHER" id="PTHR43330:SF27">
    <property type="entry name" value="METHIONINE AMINOPEPTIDASE"/>
    <property type="match status" value="1"/>
</dbReference>
<dbReference type="InterPro" id="IPR036005">
    <property type="entry name" value="Creatinase/aminopeptidase-like"/>
</dbReference>
<evidence type="ECO:0000256" key="1">
    <source>
        <dbReference type="ARBA" id="ARBA00022438"/>
    </source>
</evidence>
<sequence>MGSGLLSIKTSSDFAKMTVAGRVVAELHTEVRAAAHPGVSLKSLDVIAEKVVRSNDCRPSFLGYQGTYPATICTSVNSMIVHGIPTEYELREGDILSIDAGAIYAGWHGDAAFTMGIGEISQEAQQLIDVTERALWNGLAEVKPGNRIGDIGAAVEATAKPYGYGVVQGYTGHGIGQAMHEAPSVPNYGRARRGFKLREGMALAIEPMFNLGTPDTAVLDDDWTVVTADGAWSAHWEHTVGLTPDGSFVFTLPEPKQVA</sequence>
<dbReference type="GO" id="GO:0004239">
    <property type="term" value="F:initiator methionyl aminopeptidase activity"/>
    <property type="evidence" value="ECO:0007669"/>
    <property type="project" value="UniProtKB-EC"/>
</dbReference>
<dbReference type="Pfam" id="PF00557">
    <property type="entry name" value="Peptidase_M24"/>
    <property type="match status" value="1"/>
</dbReference>
<dbReference type="HAMAP" id="MF_01974">
    <property type="entry name" value="MetAP_1"/>
    <property type="match status" value="1"/>
</dbReference>
<dbReference type="PRINTS" id="PR00599">
    <property type="entry name" value="MAPEPTIDASE"/>
</dbReference>
<keyword evidence="4 6" id="KW-0378">Hydrolase</keyword>
<evidence type="ECO:0000256" key="2">
    <source>
        <dbReference type="ARBA" id="ARBA00022670"/>
    </source>
</evidence>
<dbReference type="EC" id="3.4.11.18" evidence="6"/>